<sequence length="524" mass="54262">MRILDDLRERARRDGDAGVALLLVVLTMAIVAGLSLLLLAIVVNQARPTSLQQKTSRTISAAQAGVDAVLTQIRTAQGSANVAGNVFGNPALLPCRISGTVGQNGDAAAFSATVTYYNANPVPLSATDRASHRIACTDGAGTTVVPRYALIVSAASGSAPVGLTASAGNRTVQSLYTFQVKNQNVPGGLMWSVNSQYCLQAGSVAAGATITYTAAANCVSGDSLQTWVYDTDYTLKLASAVVAGTPLCISAANPSGTATLATCDATDVRQQYSYQGGANFRNQVSAPNNGTANQSTYGSSCLGTASRGDLQGGVLVTSTTCDGNSEYASFSPDPKVGAGAASVRTTQIVNYLEFGRCMDVTNQNVASSYMIVYPCKQDPSGGTKLAWNHKFAYTEPQAPSTQATTQISVLVNNDATTRYCLKTPAPGTSPAYVTFTTPCSSDASQQFVRTSRVTTAYAASYTFRDTYGRCLAIGPKQVPANNGVKWSTIVAAPCTGGSDQKWNADAGLTAATLTDTRELTGAGS</sequence>
<dbReference type="InterPro" id="IPR035992">
    <property type="entry name" value="Ricin_B-like_lectins"/>
</dbReference>
<name>A0ABV5LUP9_9ACTN</name>
<dbReference type="Proteomes" id="UP001589748">
    <property type="component" value="Unassembled WGS sequence"/>
</dbReference>
<keyword evidence="1" id="KW-0812">Transmembrane</keyword>
<keyword evidence="1" id="KW-1133">Transmembrane helix</keyword>
<feature type="transmembrane region" description="Helical" evidence="1">
    <location>
        <begin position="20"/>
        <end position="43"/>
    </location>
</feature>
<dbReference type="SUPFAM" id="SSF50370">
    <property type="entry name" value="Ricin B-like lectins"/>
    <property type="match status" value="2"/>
</dbReference>
<evidence type="ECO:0000313" key="3">
    <source>
        <dbReference type="Proteomes" id="UP001589748"/>
    </source>
</evidence>
<protein>
    <recommendedName>
        <fullName evidence="4">Ricin-type beta-trefoil lectin protein</fullName>
    </recommendedName>
</protein>
<dbReference type="PROSITE" id="PS50231">
    <property type="entry name" value="RICIN_B_LECTIN"/>
    <property type="match status" value="2"/>
</dbReference>
<reference evidence="2 3" key="1">
    <citation type="submission" date="2024-09" db="EMBL/GenBank/DDBJ databases">
        <authorList>
            <person name="Sun Q."/>
            <person name="Mori K."/>
        </authorList>
    </citation>
    <scope>NUCLEOTIDE SEQUENCE [LARGE SCALE GENOMIC DNA]</scope>
    <source>
        <strain evidence="2 3">TISTR 1856</strain>
    </source>
</reference>
<organism evidence="2 3">
    <name type="scientific">Kineococcus gynurae</name>
    <dbReference type="NCBI Taxonomy" id="452979"/>
    <lineage>
        <taxon>Bacteria</taxon>
        <taxon>Bacillati</taxon>
        <taxon>Actinomycetota</taxon>
        <taxon>Actinomycetes</taxon>
        <taxon>Kineosporiales</taxon>
        <taxon>Kineosporiaceae</taxon>
        <taxon>Kineococcus</taxon>
    </lineage>
</organism>
<accession>A0ABV5LUP9</accession>
<keyword evidence="1" id="KW-0472">Membrane</keyword>
<evidence type="ECO:0000313" key="2">
    <source>
        <dbReference type="EMBL" id="MFB9377823.1"/>
    </source>
</evidence>
<keyword evidence="3" id="KW-1185">Reference proteome</keyword>
<dbReference type="Gene3D" id="2.80.10.50">
    <property type="match status" value="2"/>
</dbReference>
<dbReference type="EMBL" id="JBHMDM010000007">
    <property type="protein sequence ID" value="MFB9377823.1"/>
    <property type="molecule type" value="Genomic_DNA"/>
</dbReference>
<dbReference type="RefSeq" id="WP_380137815.1">
    <property type="nucleotide sequence ID" value="NZ_JBHLUI010000008.1"/>
</dbReference>
<evidence type="ECO:0000256" key="1">
    <source>
        <dbReference type="SAM" id="Phobius"/>
    </source>
</evidence>
<evidence type="ECO:0008006" key="4">
    <source>
        <dbReference type="Google" id="ProtNLM"/>
    </source>
</evidence>
<comment type="caution">
    <text evidence="2">The sequence shown here is derived from an EMBL/GenBank/DDBJ whole genome shotgun (WGS) entry which is preliminary data.</text>
</comment>
<proteinExistence type="predicted"/>
<gene>
    <name evidence="2" type="ORF">ACFFVI_12680</name>
</gene>